<dbReference type="Gene3D" id="2.60.120.1440">
    <property type="match status" value="1"/>
</dbReference>
<dbReference type="EMBL" id="BAAAZI010000006">
    <property type="protein sequence ID" value="GAA4138232.1"/>
    <property type="molecule type" value="Genomic_DNA"/>
</dbReference>
<evidence type="ECO:0000259" key="3">
    <source>
        <dbReference type="Pfam" id="PF16344"/>
    </source>
</evidence>
<accession>A0ABP7YM39</accession>
<dbReference type="Proteomes" id="UP001500101">
    <property type="component" value="Unassembled WGS sequence"/>
</dbReference>
<sequence>MPLAFELKSLLEKYLRNSISEMEFIRLFELLEDFKDEEIIQCLQEIQATNPELGMTSMDENIHVEGLNEKIGSIWNKLEDHAQASLLISEEQSEKVKHLNPWKKYISWASVAAALLIIFGITWYNRPEKEITSPENPTIALVEPMENQSTLTLPNGKSVVIEDDKEGLLYHDETYIVSKGDNNEIVFELKDKTAVSEEIAFSSIKTSTGGFTSFKLPDGSKVWLSSESSLRFPTQFASDKRVVYLDGEGYFEVAKNPNAVFQVQTNSQTIEVLGTHFNVRDYSDELMKQTTLVEGKVKVISKGTVPQSQYLNPGEQSTLVNAELIKKTVDSKEVMAWLSNRFIFDNKPLNLLIKDLERWYGVEFVLPNEEIGKQGYYANLSRDLDLSAILNALSVGTQTKFSIVKRRVYVNP</sequence>
<feature type="domain" description="FecR protein" evidence="2">
    <location>
        <begin position="203"/>
        <end position="298"/>
    </location>
</feature>
<feature type="domain" description="Protein FecR C-terminal" evidence="3">
    <location>
        <begin position="341"/>
        <end position="410"/>
    </location>
</feature>
<dbReference type="InterPro" id="IPR012373">
    <property type="entry name" value="Ferrdict_sens_TM"/>
</dbReference>
<feature type="transmembrane region" description="Helical" evidence="1">
    <location>
        <begin position="105"/>
        <end position="124"/>
    </location>
</feature>
<keyword evidence="1" id="KW-0472">Membrane</keyword>
<organism evidence="4 5">
    <name type="scientific">Sphingobacterium kyonggiense</name>
    <dbReference type="NCBI Taxonomy" id="714075"/>
    <lineage>
        <taxon>Bacteria</taxon>
        <taxon>Pseudomonadati</taxon>
        <taxon>Bacteroidota</taxon>
        <taxon>Sphingobacteriia</taxon>
        <taxon>Sphingobacteriales</taxon>
        <taxon>Sphingobacteriaceae</taxon>
        <taxon>Sphingobacterium</taxon>
    </lineage>
</organism>
<comment type="caution">
    <text evidence="4">The sequence shown here is derived from an EMBL/GenBank/DDBJ whole genome shotgun (WGS) entry which is preliminary data.</text>
</comment>
<evidence type="ECO:0000313" key="4">
    <source>
        <dbReference type="EMBL" id="GAA4138232.1"/>
    </source>
</evidence>
<evidence type="ECO:0000313" key="5">
    <source>
        <dbReference type="Proteomes" id="UP001500101"/>
    </source>
</evidence>
<dbReference type="InterPro" id="IPR006860">
    <property type="entry name" value="FecR"/>
</dbReference>
<evidence type="ECO:0000259" key="2">
    <source>
        <dbReference type="Pfam" id="PF04773"/>
    </source>
</evidence>
<keyword evidence="1" id="KW-1133">Transmembrane helix</keyword>
<dbReference type="InterPro" id="IPR032508">
    <property type="entry name" value="FecR_C"/>
</dbReference>
<reference evidence="5" key="1">
    <citation type="journal article" date="2019" name="Int. J. Syst. Evol. Microbiol.">
        <title>The Global Catalogue of Microorganisms (GCM) 10K type strain sequencing project: providing services to taxonomists for standard genome sequencing and annotation.</title>
        <authorList>
            <consortium name="The Broad Institute Genomics Platform"/>
            <consortium name="The Broad Institute Genome Sequencing Center for Infectious Disease"/>
            <person name="Wu L."/>
            <person name="Ma J."/>
        </authorList>
    </citation>
    <scope>NUCLEOTIDE SEQUENCE [LARGE SCALE GENOMIC DNA]</scope>
    <source>
        <strain evidence="5">JCM 16704</strain>
    </source>
</reference>
<dbReference type="PANTHER" id="PTHR30273">
    <property type="entry name" value="PERIPLASMIC SIGNAL SENSOR AND SIGMA FACTOR ACTIVATOR FECR-RELATED"/>
    <property type="match status" value="1"/>
</dbReference>
<keyword evidence="5" id="KW-1185">Reference proteome</keyword>
<keyword evidence="1" id="KW-0812">Transmembrane</keyword>
<protein>
    <recommendedName>
        <fullName evidence="6">FecR family protein</fullName>
    </recommendedName>
</protein>
<dbReference type="Pfam" id="PF16344">
    <property type="entry name" value="FecR_C"/>
    <property type="match status" value="1"/>
</dbReference>
<gene>
    <name evidence="4" type="ORF">GCM10022216_15180</name>
</gene>
<dbReference type="RefSeq" id="WP_344674022.1">
    <property type="nucleotide sequence ID" value="NZ_BAAAZI010000006.1"/>
</dbReference>
<dbReference type="Gene3D" id="3.55.50.30">
    <property type="match status" value="1"/>
</dbReference>
<evidence type="ECO:0000256" key="1">
    <source>
        <dbReference type="SAM" id="Phobius"/>
    </source>
</evidence>
<dbReference type="PANTHER" id="PTHR30273:SF2">
    <property type="entry name" value="PROTEIN FECR"/>
    <property type="match status" value="1"/>
</dbReference>
<proteinExistence type="predicted"/>
<name>A0ABP7YM39_9SPHI</name>
<dbReference type="Pfam" id="PF04773">
    <property type="entry name" value="FecR"/>
    <property type="match status" value="1"/>
</dbReference>
<evidence type="ECO:0008006" key="6">
    <source>
        <dbReference type="Google" id="ProtNLM"/>
    </source>
</evidence>